<dbReference type="PRINTS" id="PR00455">
    <property type="entry name" value="HTHTETR"/>
</dbReference>
<comment type="caution">
    <text evidence="4">The sequence shown here is derived from an EMBL/GenBank/DDBJ whole genome shotgun (WGS) entry which is preliminary data.</text>
</comment>
<feature type="DNA-binding region" description="H-T-H motif" evidence="2">
    <location>
        <begin position="37"/>
        <end position="56"/>
    </location>
</feature>
<protein>
    <submittedName>
        <fullName evidence="4">AcrR family transcriptional regulator</fullName>
    </submittedName>
</protein>
<dbReference type="RefSeq" id="WP_125968816.1">
    <property type="nucleotide sequence ID" value="NZ_QXGK01000017.1"/>
</dbReference>
<dbReference type="EMBL" id="QXGK01000017">
    <property type="protein sequence ID" value="RSX54615.1"/>
    <property type="molecule type" value="Genomic_DNA"/>
</dbReference>
<proteinExistence type="predicted"/>
<evidence type="ECO:0000256" key="1">
    <source>
        <dbReference type="ARBA" id="ARBA00023125"/>
    </source>
</evidence>
<evidence type="ECO:0000259" key="3">
    <source>
        <dbReference type="PROSITE" id="PS50977"/>
    </source>
</evidence>
<dbReference type="Gene3D" id="1.10.357.10">
    <property type="entry name" value="Tetracycline Repressor, domain 2"/>
    <property type="match status" value="1"/>
</dbReference>
<feature type="domain" description="HTH tetR-type" evidence="3">
    <location>
        <begin position="14"/>
        <end position="74"/>
    </location>
</feature>
<sequence>MARTTGARIESRGDARRAAIVRAAREACLDTGFARLTISDIASRADMTRSLFYHYFSSKDEVADAVIDDAIAAMLVKLDRWNAEREVGNIEKALDDIVRLTRSIIADEGPFSARLIEAGNAELYLKFIDRAADRIADYIGETTVRDFERLHGLPIRNVHETFYTLIVGLVSLIRLHPDTSDRLIKQVAAQTLHIENYLG</sequence>
<name>A0A430FP66_9BIFI</name>
<dbReference type="Pfam" id="PF00440">
    <property type="entry name" value="TetR_N"/>
    <property type="match status" value="1"/>
</dbReference>
<dbReference type="OrthoDB" id="3196926at2"/>
<gene>
    <name evidence="4" type="ORF">D2E24_1565</name>
</gene>
<dbReference type="InterPro" id="IPR009057">
    <property type="entry name" value="Homeodomain-like_sf"/>
</dbReference>
<organism evidence="4 5">
    <name type="scientific">Bifidobacterium samirii</name>
    <dbReference type="NCBI Taxonomy" id="2306974"/>
    <lineage>
        <taxon>Bacteria</taxon>
        <taxon>Bacillati</taxon>
        <taxon>Actinomycetota</taxon>
        <taxon>Actinomycetes</taxon>
        <taxon>Bifidobacteriales</taxon>
        <taxon>Bifidobacteriaceae</taxon>
        <taxon>Bifidobacterium</taxon>
    </lineage>
</organism>
<dbReference type="SUPFAM" id="SSF46689">
    <property type="entry name" value="Homeodomain-like"/>
    <property type="match status" value="1"/>
</dbReference>
<evidence type="ECO:0000313" key="5">
    <source>
        <dbReference type="Proteomes" id="UP000287470"/>
    </source>
</evidence>
<evidence type="ECO:0000256" key="2">
    <source>
        <dbReference type="PROSITE-ProRule" id="PRU00335"/>
    </source>
</evidence>
<keyword evidence="1 2" id="KW-0238">DNA-binding</keyword>
<dbReference type="PANTHER" id="PTHR43479">
    <property type="entry name" value="ACREF/ENVCD OPERON REPRESSOR-RELATED"/>
    <property type="match status" value="1"/>
</dbReference>
<dbReference type="InterPro" id="IPR001647">
    <property type="entry name" value="HTH_TetR"/>
</dbReference>
<dbReference type="PROSITE" id="PS50977">
    <property type="entry name" value="HTH_TETR_2"/>
    <property type="match status" value="1"/>
</dbReference>
<dbReference type="AlphaFoldDB" id="A0A430FP66"/>
<dbReference type="PANTHER" id="PTHR43479:SF11">
    <property type="entry name" value="ACREF_ENVCD OPERON REPRESSOR-RELATED"/>
    <property type="match status" value="1"/>
</dbReference>
<dbReference type="GO" id="GO:0003677">
    <property type="term" value="F:DNA binding"/>
    <property type="evidence" value="ECO:0007669"/>
    <property type="project" value="UniProtKB-UniRule"/>
</dbReference>
<accession>A0A430FP66</accession>
<reference evidence="4 5" key="1">
    <citation type="submission" date="2018-09" db="EMBL/GenBank/DDBJ databases">
        <title>Characterization of the phylogenetic diversity of five novel species belonging to the genus Bifidobacterium.</title>
        <authorList>
            <person name="Lugli G.A."/>
            <person name="Duranti S."/>
            <person name="Milani C."/>
        </authorList>
    </citation>
    <scope>NUCLEOTIDE SEQUENCE [LARGE SCALE GENOMIC DNA]</scope>
    <source>
        <strain evidence="4 5">2033B</strain>
    </source>
</reference>
<dbReference type="InterPro" id="IPR050624">
    <property type="entry name" value="HTH-type_Tx_Regulator"/>
</dbReference>
<dbReference type="Proteomes" id="UP000287470">
    <property type="component" value="Unassembled WGS sequence"/>
</dbReference>
<keyword evidence="5" id="KW-1185">Reference proteome</keyword>
<evidence type="ECO:0000313" key="4">
    <source>
        <dbReference type="EMBL" id="RSX54615.1"/>
    </source>
</evidence>